<reference evidence="1" key="2">
    <citation type="submission" date="2025-09" db="UniProtKB">
        <authorList>
            <consortium name="EnsemblPlants"/>
        </authorList>
    </citation>
    <scope>IDENTIFICATION</scope>
</reference>
<keyword evidence="2" id="KW-1185">Reference proteome</keyword>
<organism evidence="1 2">
    <name type="scientific">Avena sativa</name>
    <name type="common">Oat</name>
    <dbReference type="NCBI Taxonomy" id="4498"/>
    <lineage>
        <taxon>Eukaryota</taxon>
        <taxon>Viridiplantae</taxon>
        <taxon>Streptophyta</taxon>
        <taxon>Embryophyta</taxon>
        <taxon>Tracheophyta</taxon>
        <taxon>Spermatophyta</taxon>
        <taxon>Magnoliopsida</taxon>
        <taxon>Liliopsida</taxon>
        <taxon>Poales</taxon>
        <taxon>Poaceae</taxon>
        <taxon>BOP clade</taxon>
        <taxon>Pooideae</taxon>
        <taxon>Poodae</taxon>
        <taxon>Poeae</taxon>
        <taxon>Poeae Chloroplast Group 1 (Aveneae type)</taxon>
        <taxon>Aveninae</taxon>
        <taxon>Avena</taxon>
    </lineage>
</organism>
<accession>A0ACD5UI89</accession>
<sequence length="1156" mass="131221">MVDYRRMGNMVRHLGNNTTSITSRHQPSDLWKSPRGTVLRIQALAVVAIIITFFLIVFGSCRRWSNRWIVQKGFFAAQVLSLSLGTYCIGIMQSSSVKSEMYPIWTVCLFTIFGCIDPVTSYNGLDYKGPLSKAVYGICLHCGYVLLMSISAISSIVGNTAIGVLAALTFIKGFHRSLALVQQSRMRNMVEHLDDRYHPGETLALRYDYSTDPASIRYVAQSEFVVDFPAGMGTGNSFVRLSDVNELLREKKDELGSCYDACVAYCLSHRLQRHFLGLNSRKVDPKTPEGINYKWAFKVIEIELAFLYDVFFTGNAFFHYYQAKTASLWALASFTGICFVGVAAAIPGTMTTRYRGSGPGGRTNVLHTTTSDLVITFVILVSLALLQLLQLIRCWTSNWARLAVVCAYTRNKMKMQRRKTPYWLALWMRLKLFVATSTNWFDKYLWQCKVNQYQYSMLPEARFTGEKKLEGKGSHRRGKTMFDRLYRGCVRLVRMLGLDYFWEVLWDLLGSDINKRAAVRLDDDVKASIIDFLGKIKSDRLEGDWLSFAQDQRIEEFLPYTYTPQFEPEPDGFRYTRCVMAWCVATWYCELAEQEQQELERKQNASSKKKNASTKAAAGGGEREENHRRVAIALSKYCAYLVVSEPELLPGPVPDTKRAYDHFVEAAREARDKDALLKAMLDRQYWSLLHSGNVVIKDINNHATVGGDPPLLDLMRRSDPWETLADVWVRMLVYAAPYGNAEAHMRQLSQGGEFITHLWALLCHLSIREWKLPGNLHDVTAIDHAQRILTSFLQEKECVLTEDNHAIVVAFLDSLSGCYSDELAAAAKLEERVSFYRTTSPEIAKLFHIDPAAKLRSLVLLTKEEDFTLYDGEFKRYAIADFVSTNKLPLVPTLTQKTVSSLNGHPIQKLIILLAVANESSKFLPNFKEAAKSFKGKLLFFFLERDSEEGKQAAKSLYIPCTGQETMVLAYTTGDKRQFTLEGEVSLDTIKKFAQDFFEDKLYISGTVPESNDEDVKIVVGNNIDQIVLDESKDVLLMIYHPMYRPDLTMETIKNLANLLCGIDSLVIAKMNGASNWHPRAKLPHGEFFKILFYPAWRKRFEPIAFEGSWSCGVVEFYEFIKRHAGIPFQPISTLEKVSSQHGATGTEIEEIPPMA</sequence>
<dbReference type="Proteomes" id="UP001732700">
    <property type="component" value="Chromosome 2A"/>
</dbReference>
<proteinExistence type="predicted"/>
<reference evidence="1" key="1">
    <citation type="submission" date="2021-05" db="EMBL/GenBank/DDBJ databases">
        <authorList>
            <person name="Scholz U."/>
            <person name="Mascher M."/>
            <person name="Fiebig A."/>
        </authorList>
    </citation>
    <scope>NUCLEOTIDE SEQUENCE [LARGE SCALE GENOMIC DNA]</scope>
</reference>
<evidence type="ECO:0000313" key="1">
    <source>
        <dbReference type="EnsemblPlants" id="AVESA.00010b.r2.2AG0260070.1.CDS"/>
    </source>
</evidence>
<protein>
    <submittedName>
        <fullName evidence="1">Uncharacterized protein</fullName>
    </submittedName>
</protein>
<dbReference type="EnsemblPlants" id="AVESA.00010b.r2.2AG0260070.1">
    <property type="protein sequence ID" value="AVESA.00010b.r2.2AG0260070.1.CDS"/>
    <property type="gene ID" value="AVESA.00010b.r2.2AG0260070"/>
</dbReference>
<evidence type="ECO:0000313" key="2">
    <source>
        <dbReference type="Proteomes" id="UP001732700"/>
    </source>
</evidence>
<name>A0ACD5UI89_AVESA</name>